<feature type="region of interest" description="Disordered" evidence="1">
    <location>
        <begin position="344"/>
        <end position="399"/>
    </location>
</feature>
<feature type="compositionally biased region" description="Basic and acidic residues" evidence="1">
    <location>
        <begin position="283"/>
        <end position="298"/>
    </location>
</feature>
<protein>
    <submittedName>
        <fullName evidence="2">Uncharacterized protein</fullName>
    </submittedName>
</protein>
<feature type="compositionally biased region" description="Polar residues" evidence="1">
    <location>
        <begin position="32"/>
        <end position="46"/>
    </location>
</feature>
<evidence type="ECO:0000313" key="3">
    <source>
        <dbReference type="Proteomes" id="UP000799436"/>
    </source>
</evidence>
<evidence type="ECO:0000256" key="1">
    <source>
        <dbReference type="SAM" id="MobiDB-lite"/>
    </source>
</evidence>
<feature type="region of interest" description="Disordered" evidence="1">
    <location>
        <begin position="1"/>
        <end position="46"/>
    </location>
</feature>
<feature type="region of interest" description="Disordered" evidence="1">
    <location>
        <begin position="471"/>
        <end position="509"/>
    </location>
</feature>
<name>A0A6G1LJB4_9PEZI</name>
<feature type="region of interest" description="Disordered" evidence="1">
    <location>
        <begin position="264"/>
        <end position="312"/>
    </location>
</feature>
<evidence type="ECO:0000313" key="2">
    <source>
        <dbReference type="EMBL" id="KAF2773053.1"/>
    </source>
</evidence>
<feature type="region of interest" description="Disordered" evidence="1">
    <location>
        <begin position="138"/>
        <end position="223"/>
    </location>
</feature>
<gene>
    <name evidence="2" type="ORF">EJ03DRAFT_324109</name>
</gene>
<dbReference type="Proteomes" id="UP000799436">
    <property type="component" value="Unassembled WGS sequence"/>
</dbReference>
<feature type="compositionally biased region" description="Polar residues" evidence="1">
    <location>
        <begin position="471"/>
        <end position="482"/>
    </location>
</feature>
<feature type="compositionally biased region" description="Basic and acidic residues" evidence="1">
    <location>
        <begin position="177"/>
        <end position="186"/>
    </location>
</feature>
<sequence>MSLSHDHGLSTNLSEREQDANISGTYPARPGGSQSVTGQVQSGAQSVAEQLPTAQQAADSLRNGVSSLISGISNLAVGATGVAQDATVHTGSENARDVDDLAMNIPGAFDSETTDAEDIQAVKNSLPSQEQVKSQLPDIDAARRNVTGSDRPFTEQVQDQLPDMDAARRNVAGSERPLTEQARDAARYAADSVVPNTQQSRRDPSINSVGVNSTTNDLAGQIPLERDNVPQRVADSQMQAGGAAPLDRQAYDSAGVQGVPDVVTESQRQAGKAPEAAANPEAVQEKRQMERELRREVSAEPPSSSNTIPDQAASGASYAAGAATGSVVAAGSGVADAAGYARQRTAETTGTDPVSVLPESAQRSIDPEIATSNSSIVPPVVSESQRAAGVGPEAAANPTAVQEKIQMERELTNEIAPAKATSTSNSVTGAVTGGLASAGAAATGAAAYAREKTHDLTGTDPVAVLPGSAQRQIDPNVSSENTRPAHAGPAAGIPRDTVESSAAPDISYEHRPKTLPKSEIAAREDERASRGVGMTGGLQSGIQNGIVGAGSAPSQDIDLQNGIQNGVVGAGSAPPQDIDLQYGIHNGVVGAGSSPSQDIDLHSGIKNGVIGAGSREPVDAPAEQTHGLTDARGIAAQVVSAPVEHISVGHVDLSAGVRNSVTGAGGRHE</sequence>
<dbReference type="AlphaFoldDB" id="A0A6G1LJB4"/>
<proteinExistence type="predicted"/>
<dbReference type="EMBL" id="ML995812">
    <property type="protein sequence ID" value="KAF2773053.1"/>
    <property type="molecule type" value="Genomic_DNA"/>
</dbReference>
<keyword evidence="3" id="KW-1185">Reference proteome</keyword>
<reference evidence="2" key="1">
    <citation type="journal article" date="2020" name="Stud. Mycol.">
        <title>101 Dothideomycetes genomes: a test case for predicting lifestyles and emergence of pathogens.</title>
        <authorList>
            <person name="Haridas S."/>
            <person name="Albert R."/>
            <person name="Binder M."/>
            <person name="Bloem J."/>
            <person name="Labutti K."/>
            <person name="Salamov A."/>
            <person name="Andreopoulos B."/>
            <person name="Baker S."/>
            <person name="Barry K."/>
            <person name="Bills G."/>
            <person name="Bluhm B."/>
            <person name="Cannon C."/>
            <person name="Castanera R."/>
            <person name="Culley D."/>
            <person name="Daum C."/>
            <person name="Ezra D."/>
            <person name="Gonzalez J."/>
            <person name="Henrissat B."/>
            <person name="Kuo A."/>
            <person name="Liang C."/>
            <person name="Lipzen A."/>
            <person name="Lutzoni F."/>
            <person name="Magnuson J."/>
            <person name="Mondo S."/>
            <person name="Nolan M."/>
            <person name="Ohm R."/>
            <person name="Pangilinan J."/>
            <person name="Park H.-J."/>
            <person name="Ramirez L."/>
            <person name="Alfaro M."/>
            <person name="Sun H."/>
            <person name="Tritt A."/>
            <person name="Yoshinaga Y."/>
            <person name="Zwiers L.-H."/>
            <person name="Turgeon B."/>
            <person name="Goodwin S."/>
            <person name="Spatafora J."/>
            <person name="Crous P."/>
            <person name="Grigoriev I."/>
        </authorList>
    </citation>
    <scope>NUCLEOTIDE SEQUENCE</scope>
    <source>
        <strain evidence="2">CBS 116005</strain>
    </source>
</reference>
<dbReference type="OrthoDB" id="3645375at2759"/>
<accession>A0A6G1LJB4</accession>
<feature type="compositionally biased region" description="Polar residues" evidence="1">
    <location>
        <begin position="194"/>
        <end position="218"/>
    </location>
</feature>
<organism evidence="2 3">
    <name type="scientific">Teratosphaeria nubilosa</name>
    <dbReference type="NCBI Taxonomy" id="161662"/>
    <lineage>
        <taxon>Eukaryota</taxon>
        <taxon>Fungi</taxon>
        <taxon>Dikarya</taxon>
        <taxon>Ascomycota</taxon>
        <taxon>Pezizomycotina</taxon>
        <taxon>Dothideomycetes</taxon>
        <taxon>Dothideomycetidae</taxon>
        <taxon>Mycosphaerellales</taxon>
        <taxon>Teratosphaeriaceae</taxon>
        <taxon>Teratosphaeria</taxon>
    </lineage>
</organism>
<feature type="compositionally biased region" description="Basic and acidic residues" evidence="1">
    <location>
        <begin position="1"/>
        <end position="19"/>
    </location>
</feature>